<dbReference type="Proteomes" id="UP000247696">
    <property type="component" value="Chromosome"/>
</dbReference>
<dbReference type="KEGG" id="cpre:Csp1_20670"/>
<protein>
    <submittedName>
        <fullName evidence="1">Uncharacterized protein</fullName>
    </submittedName>
</protein>
<reference evidence="2" key="1">
    <citation type="submission" date="2017-11" db="EMBL/GenBank/DDBJ databases">
        <title>Otitis media/interna in a cat caused by the recently described species Corynebacterium provencense.</title>
        <authorList>
            <person name="Kittl S."/>
            <person name="Brodard I."/>
            <person name="Rychener L."/>
            <person name="Jores J."/>
            <person name="Roosje P."/>
            <person name="Gobeli Brawand S."/>
        </authorList>
    </citation>
    <scope>NUCLEOTIDE SEQUENCE [LARGE SCALE GENOMIC DNA]</scope>
    <source>
        <strain evidence="2">17KM38</strain>
    </source>
</reference>
<sequence>MEPVDIEAWLTSLEKGYRELRRTNVILKSAMTLFAA</sequence>
<accession>A0A2Z3YRD3</accession>
<dbReference type="AlphaFoldDB" id="A0A2Z3YRD3"/>
<evidence type="ECO:0000313" key="2">
    <source>
        <dbReference type="Proteomes" id="UP000247696"/>
    </source>
</evidence>
<proteinExistence type="predicted"/>
<dbReference type="EMBL" id="CP024988">
    <property type="protein sequence ID" value="AWT26829.1"/>
    <property type="molecule type" value="Genomic_DNA"/>
</dbReference>
<name>A0A2Z3YRD3_9CORY</name>
<gene>
    <name evidence="1" type="ORF">Csp1_20670</name>
</gene>
<organism evidence="1 2">
    <name type="scientific">Corynebacterium provencense</name>
    <dbReference type="NCBI Taxonomy" id="1737425"/>
    <lineage>
        <taxon>Bacteria</taxon>
        <taxon>Bacillati</taxon>
        <taxon>Actinomycetota</taxon>
        <taxon>Actinomycetes</taxon>
        <taxon>Mycobacteriales</taxon>
        <taxon>Corynebacteriaceae</taxon>
        <taxon>Corynebacterium</taxon>
    </lineage>
</organism>
<keyword evidence="2" id="KW-1185">Reference proteome</keyword>
<evidence type="ECO:0000313" key="1">
    <source>
        <dbReference type="EMBL" id="AWT26829.1"/>
    </source>
</evidence>